<reference evidence="1 2" key="1">
    <citation type="submission" date="2020-02" db="EMBL/GenBank/DDBJ databases">
        <authorList>
            <person name="Ma Q."/>
            <person name="Huang Y."/>
            <person name="Song X."/>
            <person name="Pei D."/>
        </authorList>
    </citation>
    <scope>NUCLEOTIDE SEQUENCE [LARGE SCALE GENOMIC DNA]</scope>
    <source>
        <strain evidence="1">Sxm20200214</strain>
        <tissue evidence="1">Leaf</tissue>
    </source>
</reference>
<proteinExistence type="predicted"/>
<accession>A0A8X7VBP2</accession>
<evidence type="ECO:0000313" key="1">
    <source>
        <dbReference type="EMBL" id="KAG2308276.1"/>
    </source>
</evidence>
<dbReference type="Proteomes" id="UP000886595">
    <property type="component" value="Unassembled WGS sequence"/>
</dbReference>
<organism evidence="1 2">
    <name type="scientific">Brassica carinata</name>
    <name type="common">Ethiopian mustard</name>
    <name type="synonym">Abyssinian cabbage</name>
    <dbReference type="NCBI Taxonomy" id="52824"/>
    <lineage>
        <taxon>Eukaryota</taxon>
        <taxon>Viridiplantae</taxon>
        <taxon>Streptophyta</taxon>
        <taxon>Embryophyta</taxon>
        <taxon>Tracheophyta</taxon>
        <taxon>Spermatophyta</taxon>
        <taxon>Magnoliopsida</taxon>
        <taxon>eudicotyledons</taxon>
        <taxon>Gunneridae</taxon>
        <taxon>Pentapetalae</taxon>
        <taxon>rosids</taxon>
        <taxon>malvids</taxon>
        <taxon>Brassicales</taxon>
        <taxon>Brassicaceae</taxon>
        <taxon>Brassiceae</taxon>
        <taxon>Brassica</taxon>
    </lineage>
</organism>
<evidence type="ECO:0000313" key="2">
    <source>
        <dbReference type="Proteomes" id="UP000886595"/>
    </source>
</evidence>
<sequence length="160" mass="18138">MKRERVSFEGQVKTVACCCRFSERNRHLCSIWRCGRSYFRRYNRNCPDPSAPASLSSHRPTPTESSSEYSYRFSDCAAYTATGFGIESMLRGEDDIKYRLLLASGAGLAYTFLRHGFKAHPFHALSYVAAFTCVSGPTFQLRETLRARSEDSTRAKAFDT</sequence>
<dbReference type="EMBL" id="JAAMPC010000006">
    <property type="protein sequence ID" value="KAG2308276.1"/>
    <property type="molecule type" value="Genomic_DNA"/>
</dbReference>
<dbReference type="AlphaFoldDB" id="A0A8X7VBP2"/>
<comment type="caution">
    <text evidence="1">The sequence shown here is derived from an EMBL/GenBank/DDBJ whole genome shotgun (WGS) entry which is preliminary data.</text>
</comment>
<gene>
    <name evidence="1" type="ORF">Bca52824_028024</name>
</gene>
<keyword evidence="2" id="KW-1185">Reference proteome</keyword>
<name>A0A8X7VBP2_BRACI</name>
<protein>
    <submittedName>
        <fullName evidence="1">Uncharacterized protein</fullName>
    </submittedName>
</protein>